<accession>A0A0Q0VVN5</accession>
<evidence type="ECO:0000256" key="1">
    <source>
        <dbReference type="SAM" id="Coils"/>
    </source>
</evidence>
<dbReference type="InParanoid" id="A0A0Q0VVN5"/>
<feature type="coiled-coil region" evidence="1">
    <location>
        <begin position="74"/>
        <end position="101"/>
    </location>
</feature>
<reference evidence="2 3" key="1">
    <citation type="submission" date="2015-09" db="EMBL/GenBank/DDBJ databases">
        <title>Heavy metals and arsenic resistance mechanisms in polyextremophilic archaea of the family Ferroplasmaceae.</title>
        <authorList>
            <person name="Bulaev A.G."/>
            <person name="Kanygina A.V."/>
        </authorList>
    </citation>
    <scope>NUCLEOTIDE SEQUENCE [LARGE SCALE GENOMIC DNA]</scope>
    <source>
        <strain evidence="2 3">BH2</strain>
    </source>
</reference>
<sequence length="126" mass="14857">MFHTSWHIKEQNLAQLDLLQTAVNAAYAIDQIINNRSNNDLNAYIDGGEKLLNILSNKEYENDDLICNINLKLREIYRLNRQELSEKLLQLKKEMQLKKYKKEQIDVFLNIYNAIKEIKTVSTKDD</sequence>
<evidence type="ECO:0000313" key="3">
    <source>
        <dbReference type="Proteomes" id="UP000050301"/>
    </source>
</evidence>
<keyword evidence="1" id="KW-0175">Coiled coil</keyword>
<proteinExistence type="predicted"/>
<organism evidence="2 3">
    <name type="scientific">Acidiplasma cupricumulans</name>
    <dbReference type="NCBI Taxonomy" id="312540"/>
    <lineage>
        <taxon>Archaea</taxon>
        <taxon>Methanobacteriati</taxon>
        <taxon>Thermoplasmatota</taxon>
        <taxon>Thermoplasmata</taxon>
        <taxon>Thermoplasmatales</taxon>
        <taxon>Ferroplasmaceae</taxon>
        <taxon>Acidiplasma</taxon>
    </lineage>
</organism>
<dbReference type="AlphaFoldDB" id="A0A0Q0VVN5"/>
<evidence type="ECO:0000313" key="2">
    <source>
        <dbReference type="EMBL" id="KQB35709.1"/>
    </source>
</evidence>
<name>A0A0Q0VVN5_9ARCH</name>
<dbReference type="EMBL" id="LKBH01000105">
    <property type="protein sequence ID" value="KQB35709.1"/>
    <property type="molecule type" value="Genomic_DNA"/>
</dbReference>
<comment type="caution">
    <text evidence="2">The sequence shown here is derived from an EMBL/GenBank/DDBJ whole genome shotgun (WGS) entry which is preliminary data.</text>
</comment>
<protein>
    <submittedName>
        <fullName evidence="2">Uncharacterized protein</fullName>
    </submittedName>
</protein>
<dbReference type="Proteomes" id="UP000050301">
    <property type="component" value="Unassembled WGS sequence"/>
</dbReference>
<gene>
    <name evidence="2" type="ORF">AOG55_06055</name>
</gene>
<dbReference type="RefSeq" id="WP_055040885.1">
    <property type="nucleotide sequence ID" value="NZ_LKBH01000105.1"/>
</dbReference>
<keyword evidence="3" id="KW-1185">Reference proteome</keyword>